<dbReference type="RefSeq" id="WP_201630751.1">
    <property type="nucleotide sequence ID" value="NZ_JAEQNB010000001.1"/>
</dbReference>
<sequence>MNNNNENKNMQDKAQETNKSAKSSFFAKRWTFPVIYLAASVLIVGLMYAKSQEASPYDVKKTTETPNVAGPTIPSTDNAATPTNAAPTFQWPVGEGGGDAAISMDFYREDASEEEQAASLISYENRFIPNQGVNLGLQNDAPFTVIAAAKGTVLSVTEDPLMGQTIEIQHDGGYTTYYASLSNVDVQKGAQVLAGQPIAKTGNNRLEKDEKNHLHFELRKDGKPVDPNTLLPEKPKMDNAKTTHTDSQQSTTTSGTASDASEKASSTATQPAEKKDGANASDTSKAKDSTKTDDTGKATDDAAKDQAPAEKTDGATTPAE</sequence>
<dbReference type="PANTHER" id="PTHR21666">
    <property type="entry name" value="PEPTIDASE-RELATED"/>
    <property type="match status" value="1"/>
</dbReference>
<dbReference type="PANTHER" id="PTHR21666:SF291">
    <property type="entry name" value="STAGE II SPORULATION PROTEIN Q"/>
    <property type="match status" value="1"/>
</dbReference>
<evidence type="ECO:0000256" key="2">
    <source>
        <dbReference type="SAM" id="Phobius"/>
    </source>
</evidence>
<keyword evidence="2" id="KW-0472">Membrane</keyword>
<dbReference type="Pfam" id="PF01551">
    <property type="entry name" value="Peptidase_M23"/>
    <property type="match status" value="1"/>
</dbReference>
<feature type="compositionally biased region" description="Basic and acidic residues" evidence="1">
    <location>
        <begin position="233"/>
        <end position="244"/>
    </location>
</feature>
<dbReference type="InterPro" id="IPR016047">
    <property type="entry name" value="M23ase_b-sheet_dom"/>
</dbReference>
<evidence type="ECO:0000313" key="5">
    <source>
        <dbReference type="Proteomes" id="UP000602284"/>
    </source>
</evidence>
<organism evidence="4 5">
    <name type="scientific">Tumebacillus amylolyticus</name>
    <dbReference type="NCBI Taxonomy" id="2801339"/>
    <lineage>
        <taxon>Bacteria</taxon>
        <taxon>Bacillati</taxon>
        <taxon>Bacillota</taxon>
        <taxon>Bacilli</taxon>
        <taxon>Bacillales</taxon>
        <taxon>Alicyclobacillaceae</taxon>
        <taxon>Tumebacillus</taxon>
    </lineage>
</organism>
<protein>
    <submittedName>
        <fullName evidence="4">M23 family metallopeptidase</fullName>
    </submittedName>
</protein>
<comment type="caution">
    <text evidence="4">The sequence shown here is derived from an EMBL/GenBank/DDBJ whole genome shotgun (WGS) entry which is preliminary data.</text>
</comment>
<dbReference type="InterPro" id="IPR050570">
    <property type="entry name" value="Cell_wall_metabolism_enzyme"/>
</dbReference>
<feature type="domain" description="M23ase beta-sheet core" evidence="3">
    <location>
        <begin position="130"/>
        <end position="227"/>
    </location>
</feature>
<feature type="compositionally biased region" description="Basic and acidic residues" evidence="1">
    <location>
        <begin position="284"/>
        <end position="313"/>
    </location>
</feature>
<dbReference type="Gene3D" id="2.70.70.10">
    <property type="entry name" value="Glucose Permease (Domain IIA)"/>
    <property type="match status" value="1"/>
</dbReference>
<feature type="region of interest" description="Disordered" evidence="1">
    <location>
        <begin position="216"/>
        <end position="320"/>
    </location>
</feature>
<name>A0ABS1J5L6_9BACL</name>
<dbReference type="CDD" id="cd12797">
    <property type="entry name" value="M23_peptidase"/>
    <property type="match status" value="1"/>
</dbReference>
<evidence type="ECO:0000259" key="3">
    <source>
        <dbReference type="Pfam" id="PF01551"/>
    </source>
</evidence>
<keyword evidence="5" id="KW-1185">Reference proteome</keyword>
<evidence type="ECO:0000256" key="1">
    <source>
        <dbReference type="SAM" id="MobiDB-lite"/>
    </source>
</evidence>
<proteinExistence type="predicted"/>
<keyword evidence="2" id="KW-0812">Transmembrane</keyword>
<feature type="transmembrane region" description="Helical" evidence="2">
    <location>
        <begin position="30"/>
        <end position="49"/>
    </location>
</feature>
<keyword evidence="2" id="KW-1133">Transmembrane helix</keyword>
<reference evidence="4 5" key="1">
    <citation type="submission" date="2021-01" db="EMBL/GenBank/DDBJ databases">
        <title>Tumebacillus sp. strain ITR2 16S ribosomal RNA gene Genome sequencing and assembly.</title>
        <authorList>
            <person name="Kang M."/>
        </authorList>
    </citation>
    <scope>NUCLEOTIDE SEQUENCE [LARGE SCALE GENOMIC DNA]</scope>
    <source>
        <strain evidence="4 5">ITR2</strain>
    </source>
</reference>
<dbReference type="Proteomes" id="UP000602284">
    <property type="component" value="Unassembled WGS sequence"/>
</dbReference>
<dbReference type="EMBL" id="JAEQNB010000001">
    <property type="protein sequence ID" value="MBL0385460.1"/>
    <property type="molecule type" value="Genomic_DNA"/>
</dbReference>
<evidence type="ECO:0000313" key="4">
    <source>
        <dbReference type="EMBL" id="MBL0385460.1"/>
    </source>
</evidence>
<accession>A0ABS1J5L6</accession>
<feature type="compositionally biased region" description="Low complexity" evidence="1">
    <location>
        <begin position="245"/>
        <end position="259"/>
    </location>
</feature>
<feature type="region of interest" description="Disordered" evidence="1">
    <location>
        <begin position="60"/>
        <end position="80"/>
    </location>
</feature>
<dbReference type="InterPro" id="IPR011055">
    <property type="entry name" value="Dup_hybrid_motif"/>
</dbReference>
<dbReference type="SUPFAM" id="SSF51261">
    <property type="entry name" value="Duplicated hybrid motif"/>
    <property type="match status" value="1"/>
</dbReference>
<gene>
    <name evidence="4" type="ORF">JJB07_02260</name>
</gene>